<dbReference type="GO" id="GO:0000462">
    <property type="term" value="P:maturation of SSU-rRNA from tricistronic rRNA transcript (SSU-rRNA, 5.8S rRNA, LSU-rRNA)"/>
    <property type="evidence" value="ECO:0007669"/>
    <property type="project" value="InterPro"/>
</dbReference>
<feature type="region of interest" description="Disordered" evidence="1">
    <location>
        <begin position="607"/>
        <end position="650"/>
    </location>
</feature>
<dbReference type="KEGG" id="tasa:A1Q1_06260"/>
<dbReference type="Gene3D" id="2.130.10.10">
    <property type="entry name" value="YVTN repeat-like/Quinoprotein amine dehydrogenase"/>
    <property type="match status" value="2"/>
</dbReference>
<dbReference type="RefSeq" id="XP_014183339.1">
    <property type="nucleotide sequence ID" value="XM_014327864.1"/>
</dbReference>
<evidence type="ECO:0008006" key="4">
    <source>
        <dbReference type="Google" id="ProtNLM"/>
    </source>
</evidence>
<feature type="compositionally biased region" description="Basic residues" evidence="1">
    <location>
        <begin position="610"/>
        <end position="620"/>
    </location>
</feature>
<dbReference type="InterPro" id="IPR015943">
    <property type="entry name" value="WD40/YVTN_repeat-like_dom_sf"/>
</dbReference>
<protein>
    <recommendedName>
        <fullName evidence="4">U3 small nucleolar RNA-associated protein 4</fullName>
    </recommendedName>
</protein>
<dbReference type="PANTHER" id="PTHR44163:SF1">
    <property type="entry name" value="U3 SMALL NUCLEOLAR RNA-ASSOCIATED PROTEIN 4 HOMOLOG"/>
    <property type="match status" value="1"/>
</dbReference>
<dbReference type="SMART" id="SM00320">
    <property type="entry name" value="WD40"/>
    <property type="match status" value="5"/>
</dbReference>
<dbReference type="SUPFAM" id="SSF50978">
    <property type="entry name" value="WD40 repeat-like"/>
    <property type="match status" value="2"/>
</dbReference>
<accession>J6F553</accession>
<dbReference type="InterPro" id="IPR001680">
    <property type="entry name" value="WD40_rpt"/>
</dbReference>
<dbReference type="GO" id="GO:0003723">
    <property type="term" value="F:RNA binding"/>
    <property type="evidence" value="ECO:0007669"/>
    <property type="project" value="TreeGrafter"/>
</dbReference>
<dbReference type="InterPro" id="IPR036322">
    <property type="entry name" value="WD40_repeat_dom_sf"/>
</dbReference>
<organism evidence="2 3">
    <name type="scientific">Trichosporon asahii var. asahii (strain ATCC 90039 / CBS 2479 / JCM 2466 / KCTC 7840 / NBRC 103889/ NCYC 2677 / UAMH 7654)</name>
    <name type="common">Yeast</name>
    <dbReference type="NCBI Taxonomy" id="1186058"/>
    <lineage>
        <taxon>Eukaryota</taxon>
        <taxon>Fungi</taxon>
        <taxon>Dikarya</taxon>
        <taxon>Basidiomycota</taxon>
        <taxon>Agaricomycotina</taxon>
        <taxon>Tremellomycetes</taxon>
        <taxon>Trichosporonales</taxon>
        <taxon>Trichosporonaceae</taxon>
        <taxon>Trichosporon</taxon>
    </lineage>
</organism>
<dbReference type="InterPro" id="IPR046351">
    <property type="entry name" value="UTP4"/>
</dbReference>
<dbReference type="VEuPathDB" id="FungiDB:A1Q1_06260"/>
<dbReference type="GO" id="GO:0032040">
    <property type="term" value="C:small-subunit processome"/>
    <property type="evidence" value="ECO:0007669"/>
    <property type="project" value="TreeGrafter"/>
</dbReference>
<dbReference type="GeneID" id="25989772"/>
<dbReference type="HOGENOM" id="CLU_002392_2_0_1"/>
<evidence type="ECO:0000256" key="1">
    <source>
        <dbReference type="SAM" id="MobiDB-lite"/>
    </source>
</evidence>
<dbReference type="GO" id="GO:0030686">
    <property type="term" value="C:90S preribosome"/>
    <property type="evidence" value="ECO:0007669"/>
    <property type="project" value="InterPro"/>
</dbReference>
<dbReference type="PANTHER" id="PTHR44163">
    <property type="entry name" value="U3 SMALL NUCLEOLAR RNA-ASSOCIATED PROTEIN 4 HOMOLOG"/>
    <property type="match status" value="1"/>
</dbReference>
<feature type="region of interest" description="Disordered" evidence="1">
    <location>
        <begin position="803"/>
        <end position="822"/>
    </location>
</feature>
<name>J6F553_TRIAS</name>
<dbReference type="OrthoDB" id="8883818at2759"/>
<gene>
    <name evidence="2" type="ORF">A1Q1_06260</name>
</gene>
<dbReference type="AlphaFoldDB" id="J6F553"/>
<dbReference type="EMBL" id="ALBS01000032">
    <property type="protein sequence ID" value="EJT52154.1"/>
    <property type="molecule type" value="Genomic_DNA"/>
</dbReference>
<evidence type="ECO:0000313" key="2">
    <source>
        <dbReference type="EMBL" id="EJT52154.1"/>
    </source>
</evidence>
<dbReference type="GO" id="GO:0034455">
    <property type="term" value="C:t-UTP complex"/>
    <property type="evidence" value="ECO:0007669"/>
    <property type="project" value="TreeGrafter"/>
</dbReference>
<reference evidence="2 3" key="1">
    <citation type="journal article" date="2012" name="Eukaryot. Cell">
        <title>Draft genome sequence of CBS 2479, the standard type strain of Trichosporon asahii.</title>
        <authorList>
            <person name="Yang R.Y."/>
            <person name="Li H.T."/>
            <person name="Zhu H."/>
            <person name="Zhou G.P."/>
            <person name="Wang M."/>
            <person name="Wang L."/>
        </authorList>
    </citation>
    <scope>NUCLEOTIDE SEQUENCE [LARGE SCALE GENOMIC DNA]</scope>
    <source>
        <strain evidence="3">ATCC 90039 / CBS 2479 / JCM 2466 / KCTC 7840 / NCYC 2677 / UAMH 7654</strain>
    </source>
</reference>
<comment type="caution">
    <text evidence="2">The sequence shown here is derived from an EMBL/GenBank/DDBJ whole genome shotgun (WGS) entry which is preliminary data.</text>
</comment>
<evidence type="ECO:0000313" key="3">
    <source>
        <dbReference type="Proteomes" id="UP000002748"/>
    </source>
</evidence>
<feature type="region of interest" description="Disordered" evidence="1">
    <location>
        <begin position="29"/>
        <end position="58"/>
    </location>
</feature>
<sequence length="893" mass="96615">MPAPTQAPTVPLHRIRFFDHTPSPITALSFAPIPLPPARDPSAAPTSTKGKAREDGNPELGVLVVARENGEVEIWQYVPADEGGMGNWVLSKNFHEKSYSVPRVEDLRLFTAGSDSNELTERCLETGRVLQTYPIPSPPLWSLSVSPTHQLLCLTTNSPNLHFVSIPPPLLGNTATPVEPAPAHLLRSDALPSRTRTVSVAWGIPKLVEGEDGWTWRDSYLITGNSDSSFRRWDLPPPSAAGTPSGRVTLKSRAVVEKVSKGKKAGQKGTIVWGVGVLPDGTIVTSDSLGSVTFWDPSSMAQRQSFRSHKADGMCLVIGPGGRTVFTSGPDQRVCQFTAVPQQKGGVQWALTSTKRVHSHDVRALAIFPPYVPLAANTKIPPTPINPGLAPILASGGWDMAPVLTSAAPADIMADKLKNPLAKNKNRQRVTFEEAYSRKLSAFGGERGASRISVAREARLVLGRKDRSVGVWRVLEDEGGWEKVLEMELKLRTNLISSSISEDGQWLAVSDLYETKLFRLLDTGSAVRPHRIRSFATDLASAPELKELKLGQKGCGASALLFTPDSGRLVMALAASANVVVLELPEVNEGDEVEVARVFPPQHKLEGGRSIRRRRRQKAAHRLDMDVEMDSSSGSESEEEDKGPETQPWVTGLSCSLDGQYLATSDTGGKVTVFNLDTMSLHALLPTLPQAPIALAFAPTHPLLLLVHPSNSVGFYDLEARRLLPPSHQVVVLNQTLRGLHASVQGAAFEPSRSTPRAAKLALFAHDWLATARIDLDLVARAREPGALTSKALRRKRAREAREALEASSASPSVTTGSVASDMPLSVVPQPIRSKGVSSANDADFVKVATDRFRAIVDVDWLGEGELMLVERPYADYVGELPPAFWTGSYGKA</sequence>
<proteinExistence type="predicted"/>
<dbReference type="Proteomes" id="UP000002748">
    <property type="component" value="Unassembled WGS sequence"/>
</dbReference>